<dbReference type="Pfam" id="PF01719">
    <property type="entry name" value="Rep_OBD"/>
    <property type="match status" value="1"/>
</dbReference>
<dbReference type="SUPFAM" id="SSF52540">
    <property type="entry name" value="P-loop containing nucleoside triphosphate hydrolases"/>
    <property type="match status" value="1"/>
</dbReference>
<dbReference type="GO" id="GO:0003724">
    <property type="term" value="F:RNA helicase activity"/>
    <property type="evidence" value="ECO:0007669"/>
    <property type="project" value="InterPro"/>
</dbReference>
<accession>A0A0R2DUC0</accession>
<feature type="domain" description="Plasmid replication protein origin binding" evidence="2">
    <location>
        <begin position="70"/>
        <end position="164"/>
    </location>
</feature>
<dbReference type="AlphaFoldDB" id="A0A0R2DUC0"/>
<sequence>MKERNWILSCDGGLWMNGGKRLKIDKTKNEKAGRSYRSTVWMYEQQLEHLPFANIDALKRRVDSLIDNYNLDKFAMIQHAKDVNAEGKRVKSHIHLVMTFKERVAANSLGKVFGDQPQQFERMTKRGNSAKKGADNAFMYLIHQTDNSRDKYQYRVEDVVANFDYANFVSRKRAQIDPRDIIELLGAGEIQEEQARAMMMGASANTYFKYSRRISEVALGANKLKFEKWLKNKIETKESIKVIWIYGGAGTGKTRYAVEFADKRKISFFKTVTTNDPFEGYNGQKILIIDELRPETLKYPDVLHLLDPMSYEKKTVARYHNSNIMADFIFVTTPYDPLTFYEKITKLDRSVDSFEQLRRRIGLLLHFKKKSIDAEYLEKNSNSRCGWNYCVSQSNENPYLNDNRSVNFSLEDLEQYGKSDDKK</sequence>
<dbReference type="Gene3D" id="3.40.50.300">
    <property type="entry name" value="P-loop containing nucleotide triphosphate hydrolases"/>
    <property type="match status" value="1"/>
</dbReference>
<dbReference type="GO" id="GO:0006260">
    <property type="term" value="P:DNA replication"/>
    <property type="evidence" value="ECO:0007669"/>
    <property type="project" value="InterPro"/>
</dbReference>
<organism evidence="3 4">
    <name type="scientific">Liquorilactobacillus sucicola DSM 21376 = JCM 15457</name>
    <dbReference type="NCBI Taxonomy" id="1423806"/>
    <lineage>
        <taxon>Bacteria</taxon>
        <taxon>Bacillati</taxon>
        <taxon>Bacillota</taxon>
        <taxon>Bacilli</taxon>
        <taxon>Lactobacillales</taxon>
        <taxon>Lactobacillaceae</taxon>
        <taxon>Liquorilactobacillus</taxon>
    </lineage>
</organism>
<evidence type="ECO:0000313" key="4">
    <source>
        <dbReference type="Proteomes" id="UP000050961"/>
    </source>
</evidence>
<dbReference type="Proteomes" id="UP000050961">
    <property type="component" value="Unassembled WGS sequence"/>
</dbReference>
<protein>
    <submittedName>
        <fullName evidence="3">Uncharacterized protein</fullName>
    </submittedName>
</protein>
<dbReference type="GO" id="GO:0003677">
    <property type="term" value="F:DNA binding"/>
    <property type="evidence" value="ECO:0007669"/>
    <property type="project" value="InterPro"/>
</dbReference>
<evidence type="ECO:0000259" key="1">
    <source>
        <dbReference type="Pfam" id="PF00910"/>
    </source>
</evidence>
<dbReference type="Gene3D" id="3.40.1310.30">
    <property type="match status" value="1"/>
</dbReference>
<dbReference type="eggNOG" id="COG0444">
    <property type="taxonomic scope" value="Bacteria"/>
</dbReference>
<dbReference type="PATRIC" id="fig|1423806.3.peg.843"/>
<dbReference type="InterPro" id="IPR002631">
    <property type="entry name" value="Plasmid_rep_OBD"/>
</dbReference>
<feature type="domain" description="Helicase superfamily 3 single-stranded DNA/RNA virus" evidence="1">
    <location>
        <begin position="243"/>
        <end position="307"/>
    </location>
</feature>
<proteinExistence type="predicted"/>
<name>A0A0R2DUC0_9LACO</name>
<reference evidence="3 4" key="1">
    <citation type="journal article" date="2015" name="Genome Announc.">
        <title>Expanding the biotechnology potential of lactobacilli through comparative genomics of 213 strains and associated genera.</title>
        <authorList>
            <person name="Sun Z."/>
            <person name="Harris H.M."/>
            <person name="McCann A."/>
            <person name="Guo C."/>
            <person name="Argimon S."/>
            <person name="Zhang W."/>
            <person name="Yang X."/>
            <person name="Jeffery I.B."/>
            <person name="Cooney J.C."/>
            <person name="Kagawa T.F."/>
            <person name="Liu W."/>
            <person name="Song Y."/>
            <person name="Salvetti E."/>
            <person name="Wrobel A."/>
            <person name="Rasinkangas P."/>
            <person name="Parkhill J."/>
            <person name="Rea M.C."/>
            <person name="O'Sullivan O."/>
            <person name="Ritari J."/>
            <person name="Douillard F.P."/>
            <person name="Paul Ross R."/>
            <person name="Yang R."/>
            <person name="Briner A.E."/>
            <person name="Felis G.E."/>
            <person name="de Vos W.M."/>
            <person name="Barrangou R."/>
            <person name="Klaenhammer T.R."/>
            <person name="Caufield P.W."/>
            <person name="Cui Y."/>
            <person name="Zhang H."/>
            <person name="O'Toole P.W."/>
        </authorList>
    </citation>
    <scope>NUCLEOTIDE SEQUENCE [LARGE SCALE GENOMIC DNA]</scope>
    <source>
        <strain evidence="3 4">DSM 21376</strain>
    </source>
</reference>
<gene>
    <name evidence="3" type="ORF">FD15_GL000830</name>
</gene>
<dbReference type="Pfam" id="PF00910">
    <property type="entry name" value="RNA_helicase"/>
    <property type="match status" value="1"/>
</dbReference>
<dbReference type="EMBL" id="AYZF01000002">
    <property type="protein sequence ID" value="KRN07545.1"/>
    <property type="molecule type" value="Genomic_DNA"/>
</dbReference>
<evidence type="ECO:0000259" key="2">
    <source>
        <dbReference type="Pfam" id="PF01719"/>
    </source>
</evidence>
<dbReference type="InterPro" id="IPR027417">
    <property type="entry name" value="P-loop_NTPase"/>
</dbReference>
<dbReference type="GO" id="GO:0005727">
    <property type="term" value="C:extrachromosomal circular DNA"/>
    <property type="evidence" value="ECO:0007669"/>
    <property type="project" value="InterPro"/>
</dbReference>
<dbReference type="STRING" id="1423806.FD15_GL000830"/>
<comment type="caution">
    <text evidence="3">The sequence shown here is derived from an EMBL/GenBank/DDBJ whole genome shotgun (WGS) entry which is preliminary data.</text>
</comment>
<evidence type="ECO:0000313" key="3">
    <source>
        <dbReference type="EMBL" id="KRN07545.1"/>
    </source>
</evidence>
<keyword evidence="4" id="KW-1185">Reference proteome</keyword>
<dbReference type="InterPro" id="IPR000605">
    <property type="entry name" value="Helicase_SF3_ssDNA/RNA_vir"/>
</dbReference>
<dbReference type="GO" id="GO:0003723">
    <property type="term" value="F:RNA binding"/>
    <property type="evidence" value="ECO:0007669"/>
    <property type="project" value="InterPro"/>
</dbReference>
<dbReference type="GO" id="GO:0003916">
    <property type="term" value="F:DNA topoisomerase activity"/>
    <property type="evidence" value="ECO:0007669"/>
    <property type="project" value="InterPro"/>
</dbReference>